<reference evidence="2" key="1">
    <citation type="submission" date="2020-02" db="EMBL/GenBank/DDBJ databases">
        <authorList>
            <person name="Meier V. D."/>
        </authorList>
    </citation>
    <scope>NUCLEOTIDE SEQUENCE</scope>
    <source>
        <strain evidence="2">AVDCRST_MAG55</strain>
    </source>
</reference>
<feature type="compositionally biased region" description="Polar residues" evidence="1">
    <location>
        <begin position="41"/>
        <end position="50"/>
    </location>
</feature>
<dbReference type="EMBL" id="CADCUZ010000038">
    <property type="protein sequence ID" value="CAA9405814.1"/>
    <property type="molecule type" value="Genomic_DNA"/>
</dbReference>
<gene>
    <name evidence="2" type="ORF">AVDCRST_MAG55-981</name>
</gene>
<accession>A0A6J4P4T8</accession>
<proteinExistence type="predicted"/>
<feature type="region of interest" description="Disordered" evidence="1">
    <location>
        <begin position="17"/>
        <end position="50"/>
    </location>
</feature>
<evidence type="ECO:0000256" key="1">
    <source>
        <dbReference type="SAM" id="MobiDB-lite"/>
    </source>
</evidence>
<evidence type="ECO:0000313" key="2">
    <source>
        <dbReference type="EMBL" id="CAA9405814.1"/>
    </source>
</evidence>
<organism evidence="2">
    <name type="scientific">uncultured Rubrobacteraceae bacterium</name>
    <dbReference type="NCBI Taxonomy" id="349277"/>
    <lineage>
        <taxon>Bacteria</taxon>
        <taxon>Bacillati</taxon>
        <taxon>Actinomycetota</taxon>
        <taxon>Rubrobacteria</taxon>
        <taxon>Rubrobacterales</taxon>
        <taxon>Rubrobacteraceae</taxon>
        <taxon>environmental samples</taxon>
    </lineage>
</organism>
<protein>
    <submittedName>
        <fullName evidence="2">Uncharacterized protein</fullName>
    </submittedName>
</protein>
<dbReference type="AlphaFoldDB" id="A0A6J4P4T8"/>
<sequence length="50" mass="5915">MHVSPWDIHEPLVIPERHRDAYTRKRAPRPPSFDEADFSEKSTWISEKAP</sequence>
<name>A0A6J4P4T8_9ACTN</name>